<dbReference type="Gene3D" id="1.10.3790.10">
    <property type="entry name" value="NinB"/>
    <property type="match status" value="1"/>
</dbReference>
<dbReference type="Proteomes" id="UP000515856">
    <property type="component" value="Chromosome"/>
</dbReference>
<dbReference type="KEGG" id="ehn:H9Q80_02225"/>
<evidence type="ECO:0000313" key="1">
    <source>
        <dbReference type="EMBL" id="QNM12790.1"/>
    </source>
</evidence>
<proteinExistence type="predicted"/>
<dbReference type="RefSeq" id="WP_117455418.1">
    <property type="nucleotide sequence ID" value="NZ_CP060636.1"/>
</dbReference>
<organism evidence="1 2">
    <name type="scientific">[Eubacterium] hominis</name>
    <dbReference type="NCBI Taxonomy" id="2764325"/>
    <lineage>
        <taxon>Bacteria</taxon>
        <taxon>Bacillati</taxon>
        <taxon>Bacillota</taxon>
        <taxon>Erysipelotrichia</taxon>
        <taxon>Erysipelotrichales</taxon>
        <taxon>Erysipelotrichaceae</taxon>
        <taxon>Amedibacillus</taxon>
    </lineage>
</organism>
<dbReference type="SUPFAM" id="SSF103370">
    <property type="entry name" value="NinB"/>
    <property type="match status" value="1"/>
</dbReference>
<dbReference type="EMBL" id="CP060636">
    <property type="protein sequence ID" value="QNM12790.1"/>
    <property type="molecule type" value="Genomic_DNA"/>
</dbReference>
<protein>
    <submittedName>
        <fullName evidence="1">Uncharacterized protein</fullName>
    </submittedName>
</protein>
<dbReference type="InterPro" id="IPR036619">
    <property type="entry name" value="NinB_sf"/>
</dbReference>
<keyword evidence="2" id="KW-1185">Reference proteome</keyword>
<reference evidence="1 2" key="1">
    <citation type="submission" date="2020-08" db="EMBL/GenBank/DDBJ databases">
        <authorList>
            <person name="Liu C."/>
            <person name="Sun Q."/>
        </authorList>
    </citation>
    <scope>NUCLEOTIDE SEQUENCE [LARGE SCALE GENOMIC DNA]</scope>
    <source>
        <strain evidence="1 2">NSJ-61</strain>
    </source>
</reference>
<evidence type="ECO:0000313" key="2">
    <source>
        <dbReference type="Proteomes" id="UP000515856"/>
    </source>
</evidence>
<name>A0A7G9GPQ8_9FIRM</name>
<dbReference type="AlphaFoldDB" id="A0A7G9GPQ8"/>
<gene>
    <name evidence="1" type="ORF">H9Q80_02225</name>
</gene>
<sequence length="173" mass="20305">MAKTKIVANYLRKAINEDGNLEVTFEVSNYHYKRYCQELQKKAYSLEIAEVKSKRSINQNNYLWALIHEITKHPNASSDDEWDMYCILLSQANAKYEYMVCLVDALDTLKQEVRALQVLGYEKRENGTKWARCKVFIGSSKMNKEEMCKLINTTLEYAEQLGIDTVYYRDMLK</sequence>
<accession>A0A7G9GPQ8</accession>